<dbReference type="AlphaFoldDB" id="A0A2R6NYB8"/>
<protein>
    <submittedName>
        <fullName evidence="1">Uncharacterized protein</fullName>
    </submittedName>
</protein>
<proteinExistence type="predicted"/>
<organism evidence="1 2">
    <name type="scientific">Hermanssonia centrifuga</name>
    <dbReference type="NCBI Taxonomy" id="98765"/>
    <lineage>
        <taxon>Eukaryota</taxon>
        <taxon>Fungi</taxon>
        <taxon>Dikarya</taxon>
        <taxon>Basidiomycota</taxon>
        <taxon>Agaricomycotina</taxon>
        <taxon>Agaricomycetes</taxon>
        <taxon>Polyporales</taxon>
        <taxon>Meruliaceae</taxon>
        <taxon>Hermanssonia</taxon>
    </lineage>
</organism>
<keyword evidence="2" id="KW-1185">Reference proteome</keyword>
<evidence type="ECO:0000313" key="2">
    <source>
        <dbReference type="Proteomes" id="UP000186601"/>
    </source>
</evidence>
<evidence type="ECO:0000313" key="1">
    <source>
        <dbReference type="EMBL" id="PSR79947.1"/>
    </source>
</evidence>
<name>A0A2R6NYB8_9APHY</name>
<sequence>MSLVAPSIDSHRIPEGYAPLFRKLINVVKDIEEGGLIVEEQKRRGREQRLPRDEVTMVVLHQCTFPNRAQIDLTTTLQHLSTAHSFLIIRIGHGILLVGMTCLDCDASSNLTRRGPPVRRV</sequence>
<dbReference type="Proteomes" id="UP000186601">
    <property type="component" value="Unassembled WGS sequence"/>
</dbReference>
<dbReference type="EMBL" id="MLYV02000678">
    <property type="protein sequence ID" value="PSR79947.1"/>
    <property type="molecule type" value="Genomic_DNA"/>
</dbReference>
<gene>
    <name evidence="1" type="ORF">PHLCEN_2v6848</name>
</gene>
<accession>A0A2R6NYB8</accession>
<reference evidence="1 2" key="1">
    <citation type="submission" date="2018-02" db="EMBL/GenBank/DDBJ databases">
        <title>Genome sequence of the basidiomycete white-rot fungus Phlebia centrifuga.</title>
        <authorList>
            <person name="Granchi Z."/>
            <person name="Peng M."/>
            <person name="de Vries R.P."/>
            <person name="Hilden K."/>
            <person name="Makela M.R."/>
            <person name="Grigoriev I."/>
            <person name="Riley R."/>
        </authorList>
    </citation>
    <scope>NUCLEOTIDE SEQUENCE [LARGE SCALE GENOMIC DNA]</scope>
    <source>
        <strain evidence="1 2">FBCC195</strain>
    </source>
</reference>
<comment type="caution">
    <text evidence="1">The sequence shown here is derived from an EMBL/GenBank/DDBJ whole genome shotgun (WGS) entry which is preliminary data.</text>
</comment>